<protein>
    <recommendedName>
        <fullName evidence="4">Methyltransferase type 12</fullName>
    </recommendedName>
</protein>
<dbReference type="Gene3D" id="3.40.50.150">
    <property type="entry name" value="Vaccinia Virus protein VP39"/>
    <property type="match status" value="1"/>
</dbReference>
<feature type="region of interest" description="Disordered" evidence="1">
    <location>
        <begin position="84"/>
        <end position="103"/>
    </location>
</feature>
<organism evidence="2 3">
    <name type="scientific">Streptomyces glaucescens</name>
    <dbReference type="NCBI Taxonomy" id="1907"/>
    <lineage>
        <taxon>Bacteria</taxon>
        <taxon>Bacillati</taxon>
        <taxon>Actinomycetota</taxon>
        <taxon>Actinomycetes</taxon>
        <taxon>Kitasatosporales</taxon>
        <taxon>Streptomycetaceae</taxon>
        <taxon>Streptomyces</taxon>
    </lineage>
</organism>
<dbReference type="RefSeq" id="WP_043500208.1">
    <property type="nucleotide sequence ID" value="NZ_CP009438.1"/>
</dbReference>
<dbReference type="HOGENOM" id="CLU_056710_0_0_11"/>
<dbReference type="Proteomes" id="UP000029482">
    <property type="component" value="Chromosome"/>
</dbReference>
<dbReference type="Pfam" id="PF13489">
    <property type="entry name" value="Methyltransf_23"/>
    <property type="match status" value="1"/>
</dbReference>
<sequence length="351" mass="38632">MPSSPAAPQVTARRRAACLAELAHGTERFLAPRRAQCPWCGSPRLRTRFRVPDLLQGRPGTFGVDVCRDCAHVFQNPRLTPAGLAFHFGDPQPRTGDPRASRRRMRATARAMLAYGEPEGWLDVGTGDADFPEAARAFFPYTAFDGLDPTPRVLRARAADRLEEAWVARLTTPGITDGLRARYDVVSLLHQLDRTPDPRADLRAALSLVRPGGHLLIELPDPTSTFATILGRWWPAHTQPRHLHLIPPANLRAELESQGCAIVRTDRLHTPHDLTVATTLALTHVLPPQDAPWRPIPPSEFQQALRAALGYATAPLTAAAAATDHALAPLLRRTGFANTYRMIARKIRPTP</sequence>
<dbReference type="OrthoDB" id="3779937at2"/>
<accession>A0A089X2I1</accession>
<dbReference type="KEGG" id="sgu:SGLAU_09910"/>
<dbReference type="EMBL" id="CP009438">
    <property type="protein sequence ID" value="AIR97992.1"/>
    <property type="molecule type" value="Genomic_DNA"/>
</dbReference>
<dbReference type="InterPro" id="IPR029063">
    <property type="entry name" value="SAM-dependent_MTases_sf"/>
</dbReference>
<keyword evidence="3" id="KW-1185">Reference proteome</keyword>
<evidence type="ECO:0008006" key="4">
    <source>
        <dbReference type="Google" id="ProtNLM"/>
    </source>
</evidence>
<reference evidence="3" key="1">
    <citation type="journal article" date="2015" name="J. Biotechnol.">
        <title>Complete genome sequence of the actinobacterium Streptomyces glaucescens GLA.O (DSM 40922) consisting of a linear chromosome and one linear plasmid.</title>
        <authorList>
            <person name="Ortseifen V."/>
            <person name="Winkler A."/>
            <person name="Albersmeier A."/>
            <person name="Wendler S."/>
            <person name="Puhler A."/>
            <person name="Kalinowski J."/>
            <person name="Ruckert C."/>
        </authorList>
    </citation>
    <scope>NUCLEOTIDE SEQUENCE [LARGE SCALE GENOMIC DNA]</scope>
    <source>
        <strain evidence="3">DSM 40922 / GLA O</strain>
    </source>
</reference>
<evidence type="ECO:0000313" key="2">
    <source>
        <dbReference type="EMBL" id="AIR97992.1"/>
    </source>
</evidence>
<name>A0A089X2I1_STRGA</name>
<evidence type="ECO:0000256" key="1">
    <source>
        <dbReference type="SAM" id="MobiDB-lite"/>
    </source>
</evidence>
<evidence type="ECO:0000313" key="3">
    <source>
        <dbReference type="Proteomes" id="UP000029482"/>
    </source>
</evidence>
<dbReference type="SUPFAM" id="SSF53335">
    <property type="entry name" value="S-adenosyl-L-methionine-dependent methyltransferases"/>
    <property type="match status" value="1"/>
</dbReference>
<gene>
    <name evidence="2" type="ORF">SGLAU_09910</name>
</gene>
<proteinExistence type="predicted"/>
<dbReference type="eggNOG" id="COG2227">
    <property type="taxonomic scope" value="Bacteria"/>
</dbReference>
<dbReference type="AlphaFoldDB" id="A0A089X2I1"/>
<dbReference type="STRING" id="1907.SGLAU_09910"/>